<feature type="non-terminal residue" evidence="1">
    <location>
        <position position="1"/>
    </location>
</feature>
<name>A0A444IZ89_9BACT</name>
<dbReference type="EMBL" id="MTKP01000290">
    <property type="protein sequence ID" value="RWX46218.1"/>
    <property type="molecule type" value="Genomic_DNA"/>
</dbReference>
<proteinExistence type="predicted"/>
<organism evidence="1 2">
    <name type="scientific">Candidatus Electrothrix communis</name>
    <dbReference type="NCBI Taxonomy" id="1859133"/>
    <lineage>
        <taxon>Bacteria</taxon>
        <taxon>Pseudomonadati</taxon>
        <taxon>Thermodesulfobacteriota</taxon>
        <taxon>Desulfobulbia</taxon>
        <taxon>Desulfobulbales</taxon>
        <taxon>Desulfobulbaceae</taxon>
        <taxon>Candidatus Electrothrix</taxon>
    </lineage>
</organism>
<evidence type="ECO:0000313" key="2">
    <source>
        <dbReference type="Proteomes" id="UP000288086"/>
    </source>
</evidence>
<keyword evidence="2" id="KW-1185">Reference proteome</keyword>
<evidence type="ECO:0000313" key="1">
    <source>
        <dbReference type="EMBL" id="RWX46218.1"/>
    </source>
</evidence>
<gene>
    <name evidence="1" type="ORF">VT98_12901</name>
</gene>
<protein>
    <submittedName>
        <fullName evidence="1">Uncharacterized protein</fullName>
    </submittedName>
</protein>
<accession>A0A444IZ89</accession>
<dbReference type="AlphaFoldDB" id="A0A444IZ89"/>
<sequence>SQVIDKISPTMRCSVMGLLLNATMNRLEPAEEIVDYLLTSFDKTLYEAPEILNLISYCLLSGDTGSAISLISRLSEERELERLSRTGWLAFNSGHYEEARTYFEQNLQLFRKMSRQKKVFFQNEVGLIHLLTLLHGNDRILLSQGLEYIEIVQKKGYHYASLTQAIKPVFQQQLGLDETGAYTSSLDTLADQPLPFLISHLLLLWTDKAKAQKNIPALEKVRDRAKKNGYTWMAAELSSILAALTHNEKKKINTALAKKLHTSCDTVSCVGLVKKVPKWEKTLNGLLTITDPSAVQAVQGEQRLIWLLDYEEHYNECVFTPKMQKKTKRGTWTKGRPVGMKNLYNNFQSMEGLRPQDRQVCQAIKVEYYSSWGYGYGTKEYEIDQNLALPALVGHPLLFLADAPDVKVELVMAEPELEIREEKGRLRMCLTPLPPADDDDDIRVIRDTPTRFKLFRFTAKHWEIASFIGKGMTIPKSGAQKARKVVESLSSVVTVLSDLDGTAEAEIREADSRPHAHILPCHDGIQVEFL</sequence>
<reference evidence="1 2" key="1">
    <citation type="submission" date="2017-01" db="EMBL/GenBank/DDBJ databases">
        <title>The cable genome- insights into the physiology and evolution of filamentous bacteria capable of sulfide oxidation via long distance electron transfer.</title>
        <authorList>
            <person name="Schreiber L."/>
            <person name="Bjerg J.T."/>
            <person name="Boggild A."/>
            <person name="Van De Vossenberg J."/>
            <person name="Meysman F."/>
            <person name="Nielsen L.P."/>
            <person name="Schramm A."/>
            <person name="Kjeldsen K.U."/>
        </authorList>
    </citation>
    <scope>NUCLEOTIDE SEQUENCE [LARGE SCALE GENOMIC DNA]</scope>
    <source>
        <strain evidence="1">A1</strain>
    </source>
</reference>
<feature type="non-terminal residue" evidence="1">
    <location>
        <position position="530"/>
    </location>
</feature>
<comment type="caution">
    <text evidence="1">The sequence shown here is derived from an EMBL/GenBank/DDBJ whole genome shotgun (WGS) entry which is preliminary data.</text>
</comment>
<dbReference type="Proteomes" id="UP000288086">
    <property type="component" value="Unassembled WGS sequence"/>
</dbReference>